<protein>
    <recommendedName>
        <fullName evidence="4">Right handed beta helix domain-containing protein</fullName>
    </recommendedName>
</protein>
<dbReference type="Proteomes" id="UP001190700">
    <property type="component" value="Unassembled WGS sequence"/>
</dbReference>
<proteinExistence type="predicted"/>
<name>A0AAE0GZT1_9CHLO</name>
<feature type="region of interest" description="Disordered" evidence="1">
    <location>
        <begin position="49"/>
        <end position="71"/>
    </location>
</feature>
<dbReference type="PANTHER" id="PTHR11319">
    <property type="entry name" value="G PROTEIN-COUPLED RECEPTOR-RELATED"/>
    <property type="match status" value="1"/>
</dbReference>
<evidence type="ECO:0000256" key="1">
    <source>
        <dbReference type="SAM" id="MobiDB-lite"/>
    </source>
</evidence>
<gene>
    <name evidence="2" type="ORF">CYMTET_5110</name>
</gene>
<accession>A0AAE0GZT1</accession>
<comment type="caution">
    <text evidence="2">The sequence shown here is derived from an EMBL/GenBank/DDBJ whole genome shotgun (WGS) entry which is preliminary data.</text>
</comment>
<feature type="compositionally biased region" description="Basic and acidic residues" evidence="1">
    <location>
        <begin position="55"/>
        <end position="67"/>
    </location>
</feature>
<dbReference type="InterPro" id="IPR011050">
    <property type="entry name" value="Pectin_lyase_fold/virulence"/>
</dbReference>
<evidence type="ECO:0008006" key="4">
    <source>
        <dbReference type="Google" id="ProtNLM"/>
    </source>
</evidence>
<dbReference type="InterPro" id="IPR009030">
    <property type="entry name" value="Growth_fac_rcpt_cys_sf"/>
</dbReference>
<organism evidence="2 3">
    <name type="scientific">Cymbomonas tetramitiformis</name>
    <dbReference type="NCBI Taxonomy" id="36881"/>
    <lineage>
        <taxon>Eukaryota</taxon>
        <taxon>Viridiplantae</taxon>
        <taxon>Chlorophyta</taxon>
        <taxon>Pyramimonadophyceae</taxon>
        <taxon>Pyramimonadales</taxon>
        <taxon>Pyramimonadaceae</taxon>
        <taxon>Cymbomonas</taxon>
    </lineage>
</organism>
<keyword evidence="3" id="KW-1185">Reference proteome</keyword>
<reference evidence="2 3" key="1">
    <citation type="journal article" date="2015" name="Genome Biol. Evol.">
        <title>Comparative Genomics of a Bacterivorous Green Alga Reveals Evolutionary Causalities and Consequences of Phago-Mixotrophic Mode of Nutrition.</title>
        <authorList>
            <person name="Burns J.A."/>
            <person name="Paasch A."/>
            <person name="Narechania A."/>
            <person name="Kim E."/>
        </authorList>
    </citation>
    <scope>NUCLEOTIDE SEQUENCE [LARGE SCALE GENOMIC DNA]</scope>
    <source>
        <strain evidence="2 3">PLY_AMNH</strain>
    </source>
</reference>
<dbReference type="SUPFAM" id="SSF57184">
    <property type="entry name" value="Growth factor receptor domain"/>
    <property type="match status" value="1"/>
</dbReference>
<dbReference type="AlphaFoldDB" id="A0AAE0GZT1"/>
<sequence>MGRGRVVAICSSDGSDRAHCLNKLPSPVLRGFLVLSFVAVLSGEPFAAALPGPAPDKDNPTSIHSDESAASSVSSALPHQGRFLSASSSETAGDGTISATEYSELDAALQNSSVSLVYLLDDITVDDALSNVGRALTILGECSGHDGLCVLNGTARNRIFTVVAAGELVLEQLWLLNGAADRGGAVYSTGASLSLVTCRLTGNTASEEGGAVYVLTEESGAVRIISSNLTDNTATEGGAVYAMAHQSSEAAVRIELEESVLSGNRAGASGGGAIRMRGQAGATVILELERTDVEDSLAYSYGGGLFIDCADLIATTSGHPCTIEVALHACQFSRNFAYVHGGSLLVSVEHPDTVANVLINASTFVENVANPSSPGWGAAVATYATNPGVNLTIAGSNFTRNLAAKGGAIGHLIHPYRDVLPFRQNYSATQIFDSSFVQNRAEDLGGVVNIYHDTELFTLAFEDCVLSNNSAPYKGGVLASYVALGAELRVDLAGCSVTDNVASTGGALYGEVSKGSLTSFGIRRSQFHRNAAQEGGSVFLETLLSQEDALDSGTGSVLVIEDSSLRHNSGSRHSGSMCTRWVTVSIVRSEVISNFGRLRGGAASMESSCLYIADSRISSNRMEGQGALDLDRCRAALVNCQLDSNVAVGNGAAMSMVRSELDLSNCTMESNRAGLNGGALYITTFSAVVLRNGTHFEQNYADSSGGALFIFHACHVALESGSSISSNVANLGTGGGVAVYTSSELALRASQILFNIAATLGGGVALYTHSSMKMVDGSEASHNRATINGGNLCFTKSSIQVEQSAVVGGVAGISGGGIAAIESLVVLRDTLFSRCSAQYGGGLSAIDNSSVHIEGTTVDQMFASEGAGFAVRSAQMNMTRCQLTLNNASVFGAGVLAGRGATIEIAHTVISDNEVPRGDGAGIALADDFLHATVRNSSFIRCRAPQGHGGALFSSALANFSATSLVGLNFSENLAVSGAGPNIYWEFSSATPEDIYPTCSGCTSADADVLHTSPQTFLVMQDNVSQHGRVIHARSSYAITPPLQYLAFDVYGHISQQLTTPVLEVYSASVYEYVNLTLLGQRDANYKETGAIFDDLVVSGQPGGEYTLLFETSSIPNWEEVAVNILIEECHTGTVYDSQFQTCSDCKEGFVKFNNNSDDCTACPESMTCPGGNNFTLKDGW</sequence>
<dbReference type="SUPFAM" id="SSF51126">
    <property type="entry name" value="Pectin lyase-like"/>
    <property type="match status" value="2"/>
</dbReference>
<evidence type="ECO:0000313" key="3">
    <source>
        <dbReference type="Proteomes" id="UP001190700"/>
    </source>
</evidence>
<dbReference type="EMBL" id="LGRX02000877">
    <property type="protein sequence ID" value="KAK3287377.1"/>
    <property type="molecule type" value="Genomic_DNA"/>
</dbReference>
<dbReference type="PANTHER" id="PTHR11319:SF35">
    <property type="entry name" value="OUTER MEMBRANE PROTEIN PMPC-RELATED"/>
    <property type="match status" value="1"/>
</dbReference>
<evidence type="ECO:0000313" key="2">
    <source>
        <dbReference type="EMBL" id="KAK3287377.1"/>
    </source>
</evidence>